<evidence type="ECO:0000256" key="6">
    <source>
        <dbReference type="ARBA" id="ARBA00022490"/>
    </source>
</evidence>
<comment type="catalytic activity">
    <reaction evidence="13">
        <text>O-phospho-L-seryl-[protein] + H2O = L-seryl-[protein] + phosphate</text>
        <dbReference type="Rhea" id="RHEA:20629"/>
        <dbReference type="Rhea" id="RHEA-COMP:9863"/>
        <dbReference type="Rhea" id="RHEA-COMP:11604"/>
        <dbReference type="ChEBI" id="CHEBI:15377"/>
        <dbReference type="ChEBI" id="CHEBI:29999"/>
        <dbReference type="ChEBI" id="CHEBI:43474"/>
        <dbReference type="ChEBI" id="CHEBI:83421"/>
        <dbReference type="EC" id="3.1.3.16"/>
    </reaction>
</comment>
<evidence type="ECO:0000313" key="20">
    <source>
        <dbReference type="Proteomes" id="UP000018468"/>
    </source>
</evidence>
<dbReference type="STRING" id="7918.ENSLOCP00000005443"/>
<dbReference type="PANTHER" id="PTHR45682:SF6">
    <property type="entry name" value="DUAL SPECIFICITY PHOSPHATASE 29"/>
    <property type="match status" value="1"/>
</dbReference>
<dbReference type="GO" id="GO:0033549">
    <property type="term" value="F:MAP kinase phosphatase activity"/>
    <property type="evidence" value="ECO:0000318"/>
    <property type="project" value="GO_Central"/>
</dbReference>
<keyword evidence="9" id="KW-0539">Nucleus</keyword>
<dbReference type="GeneTree" id="ENSGT00940000154628"/>
<dbReference type="GO" id="GO:0004722">
    <property type="term" value="F:protein serine/threonine phosphatase activity"/>
    <property type="evidence" value="ECO:0007669"/>
    <property type="project" value="UniProtKB-EC"/>
</dbReference>
<dbReference type="HOGENOM" id="CLU_027074_4_1_1"/>
<dbReference type="GO" id="GO:0005634">
    <property type="term" value="C:nucleus"/>
    <property type="evidence" value="ECO:0007669"/>
    <property type="project" value="UniProtKB-SubCell"/>
</dbReference>
<feature type="domain" description="Tyrosine specific protein phosphatases" evidence="18">
    <location>
        <begin position="89"/>
        <end position="141"/>
    </location>
</feature>
<dbReference type="PROSITE" id="PS00383">
    <property type="entry name" value="TYR_PHOSPHATASE_1"/>
    <property type="match status" value="2"/>
</dbReference>
<keyword evidence="7" id="KW-0378">Hydrolase</keyword>
<evidence type="ECO:0000259" key="18">
    <source>
        <dbReference type="PROSITE" id="PS50056"/>
    </source>
</evidence>
<dbReference type="EMBL" id="AHAT01025196">
    <property type="status" value="NOT_ANNOTATED_CDS"/>
    <property type="molecule type" value="Genomic_DNA"/>
</dbReference>
<reference evidence="20" key="1">
    <citation type="submission" date="2011-12" db="EMBL/GenBank/DDBJ databases">
        <title>The Draft Genome of Lepisosteus oculatus.</title>
        <authorList>
            <consortium name="The Broad Institute Genome Assembly &amp; Analysis Group"/>
            <consortium name="Computational R&amp;D Group"/>
            <consortium name="and Sequencing Platform"/>
            <person name="Di Palma F."/>
            <person name="Alfoldi J."/>
            <person name="Johnson J."/>
            <person name="Berlin A."/>
            <person name="Gnerre S."/>
            <person name="Jaffe D."/>
            <person name="MacCallum I."/>
            <person name="Young S."/>
            <person name="Walker B.J."/>
            <person name="Lander E.S."/>
            <person name="Lindblad-Toh K."/>
        </authorList>
    </citation>
    <scope>NUCLEOTIDE SEQUENCE [LARGE SCALE GENOMIC DNA]</scope>
</reference>
<keyword evidence="6" id="KW-0963">Cytoplasm</keyword>
<sequence length="366" mass="41358">MENILDTCKLELTQVDEVWPNLYIGNVWAAKDKRALQSLGITHILNAAHGKHNVCTGPSYYSDTKVTYHGVEAFDSPAFDMSPFFYSAAQFIKAAVSTPGGKVFVHCAMGLSRSATLVLAFLMLHEDMSLVEAIKAVSEHRNVSPNSGFLSQLRELDMRLASERETSVRQSLKLGNQVREKPEDTPCKKRREEISSQNIVIHTKQCLKKNSMKNTHVNEVWPGVYIGDEKTALDRYTLEKMGMTHILNAAAGKWNISTGPEYYSDMNIEYYGVEADDLPSFNLSEFFYPAAKFIDGALSRPENKLLVHCVMGRSRSATLFLAYLMIYKNMTIVDAVNHVIEHRCILPNRGFLKQLRQLDIDLQLQR</sequence>
<proteinExistence type="inferred from homology"/>
<organism evidence="19 20">
    <name type="scientific">Lepisosteus oculatus</name>
    <name type="common">Spotted gar</name>
    <dbReference type="NCBI Taxonomy" id="7918"/>
    <lineage>
        <taxon>Eukaryota</taxon>
        <taxon>Metazoa</taxon>
        <taxon>Chordata</taxon>
        <taxon>Craniata</taxon>
        <taxon>Vertebrata</taxon>
        <taxon>Euteleostomi</taxon>
        <taxon>Actinopterygii</taxon>
        <taxon>Neopterygii</taxon>
        <taxon>Holostei</taxon>
        <taxon>Semionotiformes</taxon>
        <taxon>Lepisosteidae</taxon>
        <taxon>Lepisosteus</taxon>
    </lineage>
</organism>
<evidence type="ECO:0000256" key="14">
    <source>
        <dbReference type="ARBA" id="ARBA00048336"/>
    </source>
</evidence>
<comment type="subcellular location">
    <subcellularLocation>
        <location evidence="2">Cytoplasm</location>
    </subcellularLocation>
    <subcellularLocation>
        <location evidence="1">Nucleus</location>
    </subcellularLocation>
</comment>
<dbReference type="InterPro" id="IPR029021">
    <property type="entry name" value="Prot-tyrosine_phosphatase-like"/>
</dbReference>
<accession>W5MAN4</accession>
<keyword evidence="20" id="KW-1185">Reference proteome</keyword>
<dbReference type="GO" id="GO:0004725">
    <property type="term" value="F:protein tyrosine phosphatase activity"/>
    <property type="evidence" value="ECO:0007669"/>
    <property type="project" value="UniProtKB-EC"/>
</dbReference>
<dbReference type="Proteomes" id="UP000018468">
    <property type="component" value="Linkage group LG5"/>
</dbReference>
<dbReference type="eggNOG" id="KOG1716">
    <property type="taxonomic scope" value="Eukaryota"/>
</dbReference>
<dbReference type="PROSITE" id="PS50054">
    <property type="entry name" value="TYR_PHOSPHATASE_DUAL"/>
    <property type="match status" value="2"/>
</dbReference>
<dbReference type="EC" id="3.1.3.16" evidence="5"/>
<dbReference type="InterPro" id="IPR000387">
    <property type="entry name" value="Tyr_Pase_dom"/>
</dbReference>
<evidence type="ECO:0000256" key="8">
    <source>
        <dbReference type="ARBA" id="ARBA00022912"/>
    </source>
</evidence>
<comment type="catalytic activity">
    <reaction evidence="14">
        <text>O-phospho-L-threonyl-[protein] + H2O = L-threonyl-[protein] + phosphate</text>
        <dbReference type="Rhea" id="RHEA:47004"/>
        <dbReference type="Rhea" id="RHEA-COMP:11060"/>
        <dbReference type="Rhea" id="RHEA-COMP:11605"/>
        <dbReference type="ChEBI" id="CHEBI:15377"/>
        <dbReference type="ChEBI" id="CHEBI:30013"/>
        <dbReference type="ChEBI" id="CHEBI:43474"/>
        <dbReference type="ChEBI" id="CHEBI:61977"/>
        <dbReference type="EC" id="3.1.3.16"/>
    </reaction>
</comment>
<dbReference type="InterPro" id="IPR000340">
    <property type="entry name" value="Dual-sp_phosphatase_cat-dom"/>
</dbReference>
<dbReference type="Pfam" id="PF00782">
    <property type="entry name" value="DSPc"/>
    <property type="match status" value="2"/>
</dbReference>
<dbReference type="Bgee" id="ENSLOCG00000004551">
    <property type="expression patterns" value="Expressed in muscle tissue and 7 other cell types or tissues"/>
</dbReference>
<evidence type="ECO:0000256" key="3">
    <source>
        <dbReference type="ARBA" id="ARBA00008601"/>
    </source>
</evidence>
<dbReference type="EMBL" id="AHAT01025195">
    <property type="status" value="NOT_ANNOTATED_CDS"/>
    <property type="molecule type" value="Genomic_DNA"/>
</dbReference>
<evidence type="ECO:0000256" key="10">
    <source>
        <dbReference type="ARBA" id="ARBA00023845"/>
    </source>
</evidence>
<reference evidence="19" key="3">
    <citation type="submission" date="2025-09" db="UniProtKB">
        <authorList>
            <consortium name="Ensembl"/>
        </authorList>
    </citation>
    <scope>IDENTIFICATION</scope>
</reference>
<dbReference type="InParanoid" id="W5MAN4"/>
<evidence type="ECO:0000256" key="15">
    <source>
        <dbReference type="ARBA" id="ARBA00051722"/>
    </source>
</evidence>
<dbReference type="EC" id="3.1.3.48" evidence="4"/>
<dbReference type="GO" id="GO:0008138">
    <property type="term" value="F:protein tyrosine/serine/threonine phosphatase activity"/>
    <property type="evidence" value="ECO:0000318"/>
    <property type="project" value="GO_Central"/>
</dbReference>
<evidence type="ECO:0000313" key="19">
    <source>
        <dbReference type="Ensembl" id="ENSLOCP00000005443.1"/>
    </source>
</evidence>
<dbReference type="PROSITE" id="PS50056">
    <property type="entry name" value="TYR_PHOSPHATASE_2"/>
    <property type="match status" value="2"/>
</dbReference>
<evidence type="ECO:0000256" key="13">
    <source>
        <dbReference type="ARBA" id="ARBA00047761"/>
    </source>
</evidence>
<dbReference type="AlphaFoldDB" id="W5MAN4"/>
<evidence type="ECO:0000256" key="9">
    <source>
        <dbReference type="ARBA" id="ARBA00023242"/>
    </source>
</evidence>
<dbReference type="InterPro" id="IPR020422">
    <property type="entry name" value="TYR_PHOSPHATASE_DUAL_dom"/>
</dbReference>
<dbReference type="SUPFAM" id="SSF52799">
    <property type="entry name" value="(Phosphotyrosine protein) phosphatases II"/>
    <property type="match status" value="2"/>
</dbReference>
<feature type="active site" description="Phosphocysteine intermediate" evidence="16">
    <location>
        <position position="309"/>
    </location>
</feature>
<keyword evidence="8" id="KW-0904">Protein phosphatase</keyword>
<evidence type="ECO:0000259" key="17">
    <source>
        <dbReference type="PROSITE" id="PS50054"/>
    </source>
</evidence>
<comment type="function">
    <text evidence="12">Dual specificity phosphatase able to dephosphorylate phosphotyrosine, phosphoserine and phosphothreonine residues within the same substrate, with a preference for phosphotyrosine as a substrate. Involved in the modulation of AMPK and MAPK1/2 signaling pathways.</text>
</comment>
<name>W5MAN4_LEPOC</name>
<feature type="domain" description="Tyrosine-protein phosphatase" evidence="17">
    <location>
        <begin position="216"/>
        <end position="364"/>
    </location>
</feature>
<comment type="similarity">
    <text evidence="3">Belongs to the protein-tyrosine phosphatase family. Non-receptor class dual specificity subfamily.</text>
</comment>
<evidence type="ECO:0000256" key="4">
    <source>
        <dbReference type="ARBA" id="ARBA00013064"/>
    </source>
</evidence>
<evidence type="ECO:0000256" key="1">
    <source>
        <dbReference type="ARBA" id="ARBA00004123"/>
    </source>
</evidence>
<dbReference type="PANTHER" id="PTHR45682">
    <property type="entry name" value="AGAP008228-PA"/>
    <property type="match status" value="1"/>
</dbReference>
<dbReference type="CDD" id="cd14575">
    <property type="entry name" value="DUPD1"/>
    <property type="match status" value="1"/>
</dbReference>
<comment type="catalytic activity">
    <reaction evidence="15">
        <text>O-phospho-L-tyrosyl-[protein] + H2O = L-tyrosyl-[protein] + phosphate</text>
        <dbReference type="Rhea" id="RHEA:10684"/>
        <dbReference type="Rhea" id="RHEA-COMP:10136"/>
        <dbReference type="Rhea" id="RHEA-COMP:20101"/>
        <dbReference type="ChEBI" id="CHEBI:15377"/>
        <dbReference type="ChEBI" id="CHEBI:43474"/>
        <dbReference type="ChEBI" id="CHEBI:46858"/>
        <dbReference type="ChEBI" id="CHEBI:61978"/>
        <dbReference type="EC" id="3.1.3.48"/>
    </reaction>
</comment>
<evidence type="ECO:0000256" key="11">
    <source>
        <dbReference type="ARBA" id="ARBA00033152"/>
    </source>
</evidence>
<dbReference type="SMART" id="SM00195">
    <property type="entry name" value="DSPc"/>
    <property type="match status" value="2"/>
</dbReference>
<reference evidence="19" key="2">
    <citation type="submission" date="2025-08" db="UniProtKB">
        <authorList>
            <consortium name="Ensembl"/>
        </authorList>
    </citation>
    <scope>IDENTIFICATION</scope>
</reference>
<dbReference type="Gene3D" id="3.90.190.10">
    <property type="entry name" value="Protein tyrosine phosphatase superfamily"/>
    <property type="match status" value="2"/>
</dbReference>
<feature type="domain" description="Tyrosine specific protein phosphatases" evidence="18">
    <location>
        <begin position="285"/>
        <end position="343"/>
    </location>
</feature>
<dbReference type="InterPro" id="IPR016130">
    <property type="entry name" value="Tyr_Pase_AS"/>
</dbReference>
<dbReference type="OMA" id="KEMASHE"/>
<dbReference type="GO" id="GO:0005737">
    <property type="term" value="C:cytoplasm"/>
    <property type="evidence" value="ECO:0000318"/>
    <property type="project" value="GO_Central"/>
</dbReference>
<dbReference type="GO" id="GO:0043409">
    <property type="term" value="P:negative regulation of MAPK cascade"/>
    <property type="evidence" value="ECO:0000318"/>
    <property type="project" value="GO_Central"/>
</dbReference>
<protein>
    <recommendedName>
        <fullName evidence="10">Dual specificity phosphatase 29</fullName>
        <ecNumber evidence="5">3.1.3.16</ecNumber>
        <ecNumber evidence="4">3.1.3.48</ecNumber>
    </recommendedName>
    <alternativeName>
        <fullName evidence="11">Dual specificity phosphatase DUPD1</fullName>
    </alternativeName>
</protein>
<evidence type="ECO:0000256" key="16">
    <source>
        <dbReference type="PIRSR" id="PIRSR620405-1"/>
    </source>
</evidence>
<dbReference type="PRINTS" id="PR01908">
    <property type="entry name" value="ADSPHPHTASE"/>
</dbReference>
<dbReference type="Ensembl" id="ENSLOCT00000005451.1">
    <property type="protein sequence ID" value="ENSLOCP00000005443.1"/>
    <property type="gene ID" value="ENSLOCG00000004551.1"/>
</dbReference>
<feature type="domain" description="Tyrosine-protein phosphatase" evidence="17">
    <location>
        <begin position="14"/>
        <end position="162"/>
    </location>
</feature>
<evidence type="ECO:0000256" key="2">
    <source>
        <dbReference type="ARBA" id="ARBA00004496"/>
    </source>
</evidence>
<evidence type="ECO:0000256" key="7">
    <source>
        <dbReference type="ARBA" id="ARBA00022801"/>
    </source>
</evidence>
<evidence type="ECO:0000256" key="12">
    <source>
        <dbReference type="ARBA" id="ARBA00045755"/>
    </source>
</evidence>
<dbReference type="InterPro" id="IPR020405">
    <property type="entry name" value="Atypical_DUSP_subfamA"/>
</dbReference>
<evidence type="ECO:0000256" key="5">
    <source>
        <dbReference type="ARBA" id="ARBA00013081"/>
    </source>
</evidence>
<dbReference type="PRINTS" id="PR01909">
    <property type="entry name" value="ADSPHPHTASEA"/>
</dbReference>